<dbReference type="AlphaFoldDB" id="A0A813BRT4"/>
<keyword evidence="2" id="KW-1185">Reference proteome</keyword>
<dbReference type="Proteomes" id="UP000601435">
    <property type="component" value="Unassembled WGS sequence"/>
</dbReference>
<evidence type="ECO:0000313" key="2">
    <source>
        <dbReference type="Proteomes" id="UP000601435"/>
    </source>
</evidence>
<reference evidence="1" key="1">
    <citation type="submission" date="2021-02" db="EMBL/GenBank/DDBJ databases">
        <authorList>
            <person name="Dougan E. K."/>
            <person name="Rhodes N."/>
            <person name="Thang M."/>
            <person name="Chan C."/>
        </authorList>
    </citation>
    <scope>NUCLEOTIDE SEQUENCE</scope>
</reference>
<dbReference type="OrthoDB" id="445450at2759"/>
<organism evidence="1 2">
    <name type="scientific">Symbiodinium necroappetens</name>
    <dbReference type="NCBI Taxonomy" id="1628268"/>
    <lineage>
        <taxon>Eukaryota</taxon>
        <taxon>Sar</taxon>
        <taxon>Alveolata</taxon>
        <taxon>Dinophyceae</taxon>
        <taxon>Suessiales</taxon>
        <taxon>Symbiodiniaceae</taxon>
        <taxon>Symbiodinium</taxon>
    </lineage>
</organism>
<sequence>MAPSRYLLTGTLPLPTGEVRPGTEIEDSDVWTLTGSSFIYISLIIGIQFWKPQTDFGKMVQRRGLTACVRRETPVRE</sequence>
<accession>A0A813BRT4</accession>
<comment type="caution">
    <text evidence="1">The sequence shown here is derived from an EMBL/GenBank/DDBJ whole genome shotgun (WGS) entry which is preliminary data.</text>
</comment>
<evidence type="ECO:0000313" key="1">
    <source>
        <dbReference type="EMBL" id="CAE7914138.1"/>
    </source>
</evidence>
<proteinExistence type="predicted"/>
<gene>
    <name evidence="1" type="ORF">SNEC2469_LOCUS31255</name>
</gene>
<dbReference type="EMBL" id="CAJNJA010075142">
    <property type="protein sequence ID" value="CAE7914138.1"/>
    <property type="molecule type" value="Genomic_DNA"/>
</dbReference>
<protein>
    <submittedName>
        <fullName evidence="1">Uncharacterized protein</fullName>
    </submittedName>
</protein>
<name>A0A813BRT4_9DINO</name>